<dbReference type="GO" id="GO:0007165">
    <property type="term" value="P:signal transduction"/>
    <property type="evidence" value="ECO:0000318"/>
    <property type="project" value="GO_Central"/>
</dbReference>
<keyword evidence="10 16" id="KW-1133">Transmembrane helix</keyword>
<keyword evidence="6" id="KW-0479">Metal-binding</keyword>
<dbReference type="InterPro" id="IPR029058">
    <property type="entry name" value="AB_hydrolase_fold"/>
</dbReference>
<evidence type="ECO:0000256" key="6">
    <source>
        <dbReference type="ARBA" id="ARBA00022723"/>
    </source>
</evidence>
<keyword evidence="11" id="KW-0443">Lipid metabolism</keyword>
<feature type="transmembrane region" description="Helical" evidence="16">
    <location>
        <begin position="452"/>
        <end position="472"/>
    </location>
</feature>
<keyword evidence="8" id="KW-0106">Calcium</keyword>
<evidence type="ECO:0000256" key="2">
    <source>
        <dbReference type="ARBA" id="ARBA00004651"/>
    </source>
</evidence>
<evidence type="ECO:0000256" key="7">
    <source>
        <dbReference type="ARBA" id="ARBA00022801"/>
    </source>
</evidence>
<keyword evidence="12 16" id="KW-0472">Membrane</keyword>
<dbReference type="PANTHER" id="PTHR45792:SF8">
    <property type="entry name" value="DIACYLGLYCEROL LIPASE-ALPHA"/>
    <property type="match status" value="1"/>
</dbReference>
<evidence type="ECO:0000313" key="18">
    <source>
        <dbReference type="EnsemblProtists" id="Phyra74817"/>
    </source>
</evidence>
<evidence type="ECO:0000256" key="5">
    <source>
        <dbReference type="ARBA" id="ARBA00022692"/>
    </source>
</evidence>
<dbReference type="PANTHER" id="PTHR45792">
    <property type="entry name" value="DIACYLGLYCEROL LIPASE HOMOLOG-RELATED"/>
    <property type="match status" value="1"/>
</dbReference>
<keyword evidence="19" id="KW-1185">Reference proteome</keyword>
<protein>
    <recommendedName>
        <fullName evidence="14">sn-1-specific diacylglycerol lipase</fullName>
        <ecNumber evidence="14">3.1.1.116</ecNumber>
    </recommendedName>
</protein>
<dbReference type="VEuPathDB" id="FungiDB:KRP23_13371"/>
<evidence type="ECO:0000256" key="11">
    <source>
        <dbReference type="ARBA" id="ARBA00023098"/>
    </source>
</evidence>
<dbReference type="Pfam" id="PF00481">
    <property type="entry name" value="PP2C"/>
    <property type="match status" value="1"/>
</dbReference>
<dbReference type="eggNOG" id="KOG0698">
    <property type="taxonomic scope" value="Eukaryota"/>
</dbReference>
<dbReference type="SMART" id="SM00332">
    <property type="entry name" value="PP2Cc"/>
    <property type="match status" value="1"/>
</dbReference>
<dbReference type="SUPFAM" id="SSF53474">
    <property type="entry name" value="alpha/beta-Hydrolases"/>
    <property type="match status" value="1"/>
</dbReference>
<dbReference type="InterPro" id="IPR036457">
    <property type="entry name" value="PPM-type-like_dom_sf"/>
</dbReference>
<evidence type="ECO:0000256" key="10">
    <source>
        <dbReference type="ARBA" id="ARBA00022989"/>
    </source>
</evidence>
<keyword evidence="9" id="KW-0442">Lipid degradation</keyword>
<feature type="transmembrane region" description="Helical" evidence="16">
    <location>
        <begin position="366"/>
        <end position="388"/>
    </location>
</feature>
<evidence type="ECO:0000259" key="17">
    <source>
        <dbReference type="PROSITE" id="PS51746"/>
    </source>
</evidence>
<dbReference type="PROSITE" id="PS51746">
    <property type="entry name" value="PPM_2"/>
    <property type="match status" value="1"/>
</dbReference>
<dbReference type="GO" id="GO:0016042">
    <property type="term" value="P:lipid catabolic process"/>
    <property type="evidence" value="ECO:0007669"/>
    <property type="project" value="UniProtKB-KW"/>
</dbReference>
<evidence type="ECO:0000256" key="3">
    <source>
        <dbReference type="ARBA" id="ARBA00022475"/>
    </source>
</evidence>
<comment type="cofactor">
    <cofactor evidence="1">
        <name>Ca(2+)</name>
        <dbReference type="ChEBI" id="CHEBI:29108"/>
    </cofactor>
</comment>
<sequence>MTGVELRHKRKQPSSMADELDAASPATKQLETDDMYDVPVGIATDRGGKLNQEDAYFIGGKVVERLTLNGYSSSASGCFGIFDGHAGDRASRFCAENIFPRILEQLTTESTVNDAITNAVRALDADFCTIARNNSNSTLAAAARRSHGRSFATDDGSTLLVAMVRDGLLHVGNVGDSRAVVVTRNGDAIAMSFDQKPNRKDERERLEAKGAFVTGKPDFMYKVWPLKKMLDVPRVNGQLAVSRSIGDLSLKTYISCDPEVQTRKISKNDRFLILATDGLWDVVTNKMAAQLAARFKDPQAAADALVALALDRHTVDNVTVMVVKLEARYSPFSSLIFAYTSQVGRASMPALEVFGRRSRVVGSDDLFCPATFLLLYQLPLALLCVLYASVWRRCSSTSLDDRGLPFWYILGAAPLLFFRGCIYLMIMHVSAKGTIVDHERRVLMPRMLQVHALWSVVLFAYGLAGVCCWFYRDMCHPDARFVLAVGGFLVAEVSFTFSLGVCILGDVPPEDLIEQEKPPVVADTLDSYGNAVNSERQSLLDEAERAVPSSDVYVPHSQRLWKQRCTRCCMCLRCFTCNLFGGAGTRHDSMSVVAKVFSRLFYGSPDLVISDIVAGFVLLAAVQAYEDHHEVVATSPHREGDEEEEETLGKLRARIRASTSKMNLLGDRAAAAGTITTSTSLVSTSSLVSTVDDEESNRFVSIDIPSSIESQEQQQMKKEDPRFEKSSKAFYYHPSDPHLNDVELTGRLKELAHFSKYAIGIYGWMLYVWSHPWTGTFGLAFSCLRRNLAWVHGDNWFHLGQTALQLETKIRSDDIVYASFRNSVYQPAFAVMLDHERKEVVIAIRGTLSLEDCLTDAIAYGMSMDDVADRWGCEGTGEYAHQGFLTCAESVCLELNRLGILEMLFDEKSTASIATSGVNVCERGAYHDYGLVLTGHSLGASTAVLLSVMLRPKYPQLRCFAFSPPGCTMSPRLAKRCAAFTDSVVVGDDIIARSSLTSAEELRDHVLDLIGRSKVNKAAILRQVISWRNPDELLHRGSDERGAFDDDGDGNESSRVRSPFIAHLSNYRTMLQRIQESEPIHELTIPGRVVHLKRVVRAKGAAGCWVCCRPGGGGICCTARTNYRFAWATEGQFSKIRIGRTMLDDHFPDKVHYVLQDCVKRMRKHEHECL</sequence>
<dbReference type="OMA" id="YCMVAPE"/>
<dbReference type="SUPFAM" id="SSF81606">
    <property type="entry name" value="PP2C-like"/>
    <property type="match status" value="1"/>
</dbReference>
<name>H3GG87_PHYRM</name>
<dbReference type="Gene3D" id="3.40.50.1820">
    <property type="entry name" value="alpha/beta hydrolase"/>
    <property type="match status" value="1"/>
</dbReference>
<dbReference type="Pfam" id="PF01764">
    <property type="entry name" value="Lipase_3"/>
    <property type="match status" value="1"/>
</dbReference>
<dbReference type="EC" id="3.1.1.116" evidence="14"/>
<dbReference type="Proteomes" id="UP000005238">
    <property type="component" value="Unassembled WGS sequence"/>
</dbReference>
<feature type="domain" description="PPM-type phosphatase" evidence="17">
    <location>
        <begin position="39"/>
        <end position="325"/>
    </location>
</feature>
<reference evidence="19" key="1">
    <citation type="journal article" date="2006" name="Science">
        <title>Phytophthora genome sequences uncover evolutionary origins and mechanisms of pathogenesis.</title>
        <authorList>
            <person name="Tyler B.M."/>
            <person name="Tripathy S."/>
            <person name="Zhang X."/>
            <person name="Dehal P."/>
            <person name="Jiang R.H."/>
            <person name="Aerts A."/>
            <person name="Arredondo F.D."/>
            <person name="Baxter L."/>
            <person name="Bensasson D."/>
            <person name="Beynon J.L."/>
            <person name="Chapman J."/>
            <person name="Damasceno C.M."/>
            <person name="Dorrance A.E."/>
            <person name="Dou D."/>
            <person name="Dickerman A.W."/>
            <person name="Dubchak I.L."/>
            <person name="Garbelotto M."/>
            <person name="Gijzen M."/>
            <person name="Gordon S.G."/>
            <person name="Govers F."/>
            <person name="Grunwald N.J."/>
            <person name="Huang W."/>
            <person name="Ivors K.L."/>
            <person name="Jones R.W."/>
            <person name="Kamoun S."/>
            <person name="Krampis K."/>
            <person name="Lamour K.H."/>
            <person name="Lee M.K."/>
            <person name="McDonald W.H."/>
            <person name="Medina M."/>
            <person name="Meijer H.J."/>
            <person name="Nordberg E.K."/>
            <person name="Maclean D.J."/>
            <person name="Ospina-Giraldo M.D."/>
            <person name="Morris P.F."/>
            <person name="Phuntumart V."/>
            <person name="Putnam N.H."/>
            <person name="Rash S."/>
            <person name="Rose J.K."/>
            <person name="Sakihama Y."/>
            <person name="Salamov A.A."/>
            <person name="Savidor A."/>
            <person name="Scheuring C.F."/>
            <person name="Smith B.M."/>
            <person name="Sobral B.W."/>
            <person name="Terry A."/>
            <person name="Torto-Alalibo T.A."/>
            <person name="Win J."/>
            <person name="Xu Z."/>
            <person name="Zhang H."/>
            <person name="Grigoriev I.V."/>
            <person name="Rokhsar D.S."/>
            <person name="Boore J.L."/>
        </authorList>
    </citation>
    <scope>NUCLEOTIDE SEQUENCE [LARGE SCALE GENOMIC DNA]</scope>
    <source>
        <strain evidence="19">Pr102</strain>
    </source>
</reference>
<evidence type="ECO:0000256" key="16">
    <source>
        <dbReference type="SAM" id="Phobius"/>
    </source>
</evidence>
<dbReference type="AlphaFoldDB" id="H3GG87"/>
<dbReference type="CDD" id="cd00519">
    <property type="entry name" value="Lipase_3"/>
    <property type="match status" value="1"/>
</dbReference>
<dbReference type="VEuPathDB" id="FungiDB:KRP22_1044"/>
<dbReference type="EnsemblProtists" id="Phyra74817">
    <property type="protein sequence ID" value="Phyra74817"/>
    <property type="gene ID" value="Phyra74817"/>
</dbReference>
<comment type="subcellular location">
    <subcellularLocation>
        <location evidence="2">Cell membrane</location>
        <topology evidence="2">Multi-pass membrane protein</topology>
    </subcellularLocation>
</comment>
<comment type="catalytic activity">
    <reaction evidence="13">
        <text>a 1,2-diacyl-sn-glycerol + H2O = a 2-acylglycerol + a fatty acid + H(+)</text>
        <dbReference type="Rhea" id="RHEA:33275"/>
        <dbReference type="ChEBI" id="CHEBI:15377"/>
        <dbReference type="ChEBI" id="CHEBI:15378"/>
        <dbReference type="ChEBI" id="CHEBI:17389"/>
        <dbReference type="ChEBI" id="CHEBI:17815"/>
        <dbReference type="ChEBI" id="CHEBI:28868"/>
        <dbReference type="EC" id="3.1.1.116"/>
    </reaction>
    <physiologicalReaction direction="left-to-right" evidence="13">
        <dbReference type="Rhea" id="RHEA:33276"/>
    </physiologicalReaction>
</comment>
<keyword evidence="5 16" id="KW-0812">Transmembrane</keyword>
<keyword evidence="7" id="KW-0378">Hydrolase</keyword>
<dbReference type="Gene3D" id="3.60.40.10">
    <property type="entry name" value="PPM-type phosphatase domain"/>
    <property type="match status" value="1"/>
</dbReference>
<evidence type="ECO:0000256" key="15">
    <source>
        <dbReference type="SAM" id="MobiDB-lite"/>
    </source>
</evidence>
<dbReference type="SMART" id="SM00331">
    <property type="entry name" value="PP2C_SIG"/>
    <property type="match status" value="1"/>
</dbReference>
<dbReference type="InterPro" id="IPR002921">
    <property type="entry name" value="Fungal_lipase-type"/>
</dbReference>
<accession>H3GG87</accession>
<keyword evidence="3" id="KW-1003">Cell membrane</keyword>
<evidence type="ECO:0000256" key="12">
    <source>
        <dbReference type="ARBA" id="ARBA00023136"/>
    </source>
</evidence>
<proteinExistence type="predicted"/>
<dbReference type="CDD" id="cd00143">
    <property type="entry name" value="PP2Cc"/>
    <property type="match status" value="1"/>
</dbReference>
<feature type="region of interest" description="Disordered" evidence="15">
    <location>
        <begin position="1"/>
        <end position="29"/>
    </location>
</feature>
<keyword evidence="4" id="KW-0597">Phosphoprotein</keyword>
<dbReference type="GO" id="GO:0004722">
    <property type="term" value="F:protein serine/threonine phosphatase activity"/>
    <property type="evidence" value="ECO:0000318"/>
    <property type="project" value="GO_Central"/>
</dbReference>
<dbReference type="InterPro" id="IPR001932">
    <property type="entry name" value="PPM-type_phosphatase-like_dom"/>
</dbReference>
<evidence type="ECO:0000256" key="1">
    <source>
        <dbReference type="ARBA" id="ARBA00001913"/>
    </source>
</evidence>
<dbReference type="EMBL" id="DS566007">
    <property type="status" value="NOT_ANNOTATED_CDS"/>
    <property type="molecule type" value="Genomic_DNA"/>
</dbReference>
<dbReference type="eggNOG" id="KOG2088">
    <property type="taxonomic scope" value="Eukaryota"/>
</dbReference>
<evidence type="ECO:0000256" key="8">
    <source>
        <dbReference type="ARBA" id="ARBA00022837"/>
    </source>
</evidence>
<evidence type="ECO:0000256" key="9">
    <source>
        <dbReference type="ARBA" id="ARBA00022963"/>
    </source>
</evidence>
<dbReference type="VEuPathDB" id="FungiDB:KRP23_13370"/>
<evidence type="ECO:0000256" key="4">
    <source>
        <dbReference type="ARBA" id="ARBA00022553"/>
    </source>
</evidence>
<evidence type="ECO:0000256" key="14">
    <source>
        <dbReference type="ARBA" id="ARBA00026104"/>
    </source>
</evidence>
<dbReference type="GO" id="GO:0005886">
    <property type="term" value="C:plasma membrane"/>
    <property type="evidence" value="ECO:0007669"/>
    <property type="project" value="UniProtKB-SubCell"/>
</dbReference>
<dbReference type="VEuPathDB" id="FungiDB:KRP22_1043"/>
<dbReference type="InterPro" id="IPR052214">
    <property type="entry name" value="DAG_Lipase-Related"/>
</dbReference>
<evidence type="ECO:0000256" key="13">
    <source>
        <dbReference type="ARBA" id="ARBA00024531"/>
    </source>
</evidence>
<evidence type="ECO:0000313" key="19">
    <source>
        <dbReference type="Proteomes" id="UP000005238"/>
    </source>
</evidence>
<feature type="transmembrane region" description="Helical" evidence="16">
    <location>
        <begin position="408"/>
        <end position="431"/>
    </location>
</feature>
<dbReference type="InParanoid" id="H3GG87"/>
<organism evidence="18 19">
    <name type="scientific">Phytophthora ramorum</name>
    <name type="common">Sudden oak death agent</name>
    <dbReference type="NCBI Taxonomy" id="164328"/>
    <lineage>
        <taxon>Eukaryota</taxon>
        <taxon>Sar</taxon>
        <taxon>Stramenopiles</taxon>
        <taxon>Oomycota</taxon>
        <taxon>Peronosporomycetes</taxon>
        <taxon>Peronosporales</taxon>
        <taxon>Peronosporaceae</taxon>
        <taxon>Phytophthora</taxon>
    </lineage>
</organism>
<dbReference type="HOGENOM" id="CLU_008300_2_1_1"/>
<dbReference type="GO" id="GO:0046872">
    <property type="term" value="F:metal ion binding"/>
    <property type="evidence" value="ECO:0007669"/>
    <property type="project" value="UniProtKB-KW"/>
</dbReference>
<reference evidence="18" key="2">
    <citation type="submission" date="2015-06" db="UniProtKB">
        <authorList>
            <consortium name="EnsemblProtists"/>
        </authorList>
    </citation>
    <scope>IDENTIFICATION</scope>
    <source>
        <strain evidence="18">Pr102</strain>
    </source>
</reference>